<dbReference type="InterPro" id="IPR001806">
    <property type="entry name" value="Small_GTPase"/>
</dbReference>
<feature type="region of interest" description="Disordered" evidence="5">
    <location>
        <begin position="189"/>
        <end position="235"/>
    </location>
</feature>
<feature type="compositionally biased region" description="Basic residues" evidence="5">
    <location>
        <begin position="223"/>
        <end position="235"/>
    </location>
</feature>
<evidence type="ECO:0000256" key="4">
    <source>
        <dbReference type="ARBA" id="ARBA00048098"/>
    </source>
</evidence>
<proteinExistence type="inferred from homology"/>
<accession>A0ABY7E9Z7</accession>
<dbReference type="SMART" id="SM00175">
    <property type="entry name" value="RAB"/>
    <property type="match status" value="1"/>
</dbReference>
<dbReference type="Pfam" id="PF00071">
    <property type="entry name" value="Ras"/>
    <property type="match status" value="1"/>
</dbReference>
<dbReference type="Proteomes" id="UP001164746">
    <property type="component" value="Chromosome 6"/>
</dbReference>
<evidence type="ECO:0000256" key="1">
    <source>
        <dbReference type="ARBA" id="ARBA00008344"/>
    </source>
</evidence>
<comment type="similarity">
    <text evidence="1">Belongs to the small GTPase superfamily. Ras family.</text>
</comment>
<dbReference type="PROSITE" id="PS51419">
    <property type="entry name" value="RAB"/>
    <property type="match status" value="1"/>
</dbReference>
<keyword evidence="7" id="KW-1185">Reference proteome</keyword>
<organism evidence="6 7">
    <name type="scientific">Mya arenaria</name>
    <name type="common">Soft-shell clam</name>
    <dbReference type="NCBI Taxonomy" id="6604"/>
    <lineage>
        <taxon>Eukaryota</taxon>
        <taxon>Metazoa</taxon>
        <taxon>Spiralia</taxon>
        <taxon>Lophotrochozoa</taxon>
        <taxon>Mollusca</taxon>
        <taxon>Bivalvia</taxon>
        <taxon>Autobranchia</taxon>
        <taxon>Heteroconchia</taxon>
        <taxon>Euheterodonta</taxon>
        <taxon>Imparidentia</taxon>
        <taxon>Neoheterodontei</taxon>
        <taxon>Myida</taxon>
        <taxon>Myoidea</taxon>
        <taxon>Myidae</taxon>
        <taxon>Mya</taxon>
    </lineage>
</organism>
<dbReference type="EC" id="3.6.5.2" evidence="2"/>
<evidence type="ECO:0000313" key="7">
    <source>
        <dbReference type="Proteomes" id="UP001164746"/>
    </source>
</evidence>
<evidence type="ECO:0000313" key="6">
    <source>
        <dbReference type="EMBL" id="WAR06860.1"/>
    </source>
</evidence>
<sequence>MNESSKYIDRLILQLLCNIFYHISRAANTYNFTCPVDGDTVAMEIRDTAAQVVLVLIDLMTLSTQMLQVDYGRLESNIKWADAFVLVYAVTDRCSFNECSRLKVLISSIPKKTKSSAQSATSNIPLVLVGNMNDRTHDRMISTQEGREMALEMRCLGFFEISVREERDSARSVICDLYRRCRRPTRRSELQQRLSCPPSINLPTVADQPADPSKDETIPSIQRQRRRRKALYTIS</sequence>
<dbReference type="InterPro" id="IPR051065">
    <property type="entry name" value="Ras-related_GTPase"/>
</dbReference>
<dbReference type="PROSITE" id="PS51421">
    <property type="entry name" value="RAS"/>
    <property type="match status" value="1"/>
</dbReference>
<keyword evidence="3" id="KW-0378">Hydrolase</keyword>
<evidence type="ECO:0000256" key="3">
    <source>
        <dbReference type="ARBA" id="ARBA00022801"/>
    </source>
</evidence>
<gene>
    <name evidence="6" type="ORF">MAR_016818</name>
</gene>
<dbReference type="EMBL" id="CP111017">
    <property type="protein sequence ID" value="WAR06860.1"/>
    <property type="molecule type" value="Genomic_DNA"/>
</dbReference>
<dbReference type="SUPFAM" id="SSF52540">
    <property type="entry name" value="P-loop containing nucleoside triphosphate hydrolases"/>
    <property type="match status" value="1"/>
</dbReference>
<protein>
    <recommendedName>
        <fullName evidence="2">small monomeric GTPase</fullName>
        <ecNumber evidence="2">3.6.5.2</ecNumber>
    </recommendedName>
</protein>
<comment type="catalytic activity">
    <reaction evidence="4">
        <text>GTP + H2O = GDP + phosphate + H(+)</text>
        <dbReference type="Rhea" id="RHEA:19669"/>
        <dbReference type="ChEBI" id="CHEBI:15377"/>
        <dbReference type="ChEBI" id="CHEBI:15378"/>
        <dbReference type="ChEBI" id="CHEBI:37565"/>
        <dbReference type="ChEBI" id="CHEBI:43474"/>
        <dbReference type="ChEBI" id="CHEBI:58189"/>
        <dbReference type="EC" id="3.6.5.2"/>
    </reaction>
</comment>
<evidence type="ECO:0000256" key="2">
    <source>
        <dbReference type="ARBA" id="ARBA00011984"/>
    </source>
</evidence>
<dbReference type="Gene3D" id="3.40.50.300">
    <property type="entry name" value="P-loop containing nucleotide triphosphate hydrolases"/>
    <property type="match status" value="1"/>
</dbReference>
<reference evidence="6" key="1">
    <citation type="submission" date="2022-11" db="EMBL/GenBank/DDBJ databases">
        <title>Centuries of genome instability and evolution in soft-shell clam transmissible cancer (bioRxiv).</title>
        <authorList>
            <person name="Hart S.F.M."/>
            <person name="Yonemitsu M.A."/>
            <person name="Giersch R.M."/>
            <person name="Beal B.F."/>
            <person name="Arriagada G."/>
            <person name="Davis B.W."/>
            <person name="Ostrander E.A."/>
            <person name="Goff S.P."/>
            <person name="Metzger M.J."/>
        </authorList>
    </citation>
    <scope>NUCLEOTIDE SEQUENCE</scope>
    <source>
        <strain evidence="6">MELC-2E11</strain>
        <tissue evidence="6">Siphon/mantle</tissue>
    </source>
</reference>
<dbReference type="PANTHER" id="PTHR45704">
    <property type="entry name" value="RAS-LIKE FAMILY MEMBER 11"/>
    <property type="match status" value="1"/>
</dbReference>
<dbReference type="SMART" id="SM00173">
    <property type="entry name" value="RAS"/>
    <property type="match status" value="1"/>
</dbReference>
<dbReference type="InterPro" id="IPR027417">
    <property type="entry name" value="P-loop_NTPase"/>
</dbReference>
<evidence type="ECO:0000256" key="5">
    <source>
        <dbReference type="SAM" id="MobiDB-lite"/>
    </source>
</evidence>
<name>A0ABY7E9Z7_MYAAR</name>